<dbReference type="eggNOG" id="COG3629">
    <property type="taxonomic scope" value="Bacteria"/>
</dbReference>
<dbReference type="PANTHER" id="PTHR35807">
    <property type="entry name" value="TRANSCRIPTIONAL REGULATOR REDD-RELATED"/>
    <property type="match status" value="1"/>
</dbReference>
<dbReference type="PRINTS" id="PR00364">
    <property type="entry name" value="DISEASERSIST"/>
</dbReference>
<evidence type="ECO:0000256" key="6">
    <source>
        <dbReference type="PROSITE-ProRule" id="PRU01091"/>
    </source>
</evidence>
<dbReference type="InterPro" id="IPR005158">
    <property type="entry name" value="BTAD"/>
</dbReference>
<dbReference type="NCBIfam" id="NF041121">
    <property type="entry name" value="SAV_2336_NTERM"/>
    <property type="match status" value="1"/>
</dbReference>
<name>F2RLM8_STRVP</name>
<dbReference type="PANTHER" id="PTHR35807:SF1">
    <property type="entry name" value="TRANSCRIPTIONAL REGULATOR REDD"/>
    <property type="match status" value="1"/>
</dbReference>
<sequence>MIDRLRRVLDGIGYDLGGPELLDVLWLARAMDSGTDRTADAAPGPFTADEEAPAGPVEAPVARGTAPPADPAATVPDPPARPVPDPAAPDAHTDADAPRRHRLFTAHHVPGADSGSAARAIHAPGPRALPGTHGLARALRPLRGHRDHRHRTVADIEATVRATAESGVLDVISRPEQELRHTAVLLVDESASMRVWQPLVREVRRLLERAGVFRAVHVHRFDLRKSRRPGTPPRTESPVVFVLTDGVDEAWRGPAARRFLGAWERSGPLVVVPPLPRRLWRGTAFDARPQLLVAESRFATDRELGVIDPLGGGPVAGLGDRLPVPVVPLSPATLHTWARLLTRPRVPQLVDTVLMGPGSGGAVGAPSGAGPLPSTAEERLERFRASFSPEAYRLAVRLSVIRPLSMPVIQLMRVATMPATTSAVVAEVLLGDLLQPLAEGEPSGARPPAVVLGGADEALYDFRPGVRDLLASGLDTERSIEAVEAVGRALEPHLGRMPDFTALLADPAGTARLSPGTSAFAVLVSPFLDRLYGGTRAIGSEPADTADRAPSAHVRFTVFGPELAWRGDEPVPVGTPVQQAVLAVLLLRGRRFVTPAELAYALSEGENLSPFEAYELDEMRDRVSSIGQLLAPWGVVVESAAPGFRLRADGADEAVGAIPRDLAEAERLHAEAKAAYAAGDAAAAMGLLGEAVGGLVGTPLDGVPGVHAEAQRTRLAEWRLMLVESRIELALELGRYEDVVPELTRLTAAHPLREDLRAQLMVALYGSGRSAEALAVYADTRRLLGEELGVDPFPPLGEVHRRILRGEPPDRVHAPRHAPLAAPATRTVPAWPTAEGLAFGVLGPVRGWRDAEPLPTGAPQQRAFLALLLLREGRIVTASEVIDAIWGEGPPGQALAAVRTYASRMRKAYGPETLLSESGGYAVRLPPGTLDLHAARELATESERSRALGDLPRARDLLTQSLALWAGEALAGVPGPYADAQRTRLEEWRLELLETRLDMDLEAGAHAEAVPELTALTAAHPLRERLRELLMLALYRCGRQAEALAVYADTRRLLADELGVDPSPALQRLQRRILDADDALFGPPPSASDPPHAAPLRPELLPARVPDFTGRTELLGELARRLTTPEGSGPAVSVIAGIGGVGKTTLAVQVAHEVRPHFPDGRLYVDLDGAGPRPADPVTVLGAFLRALGTPDSAIAPGLADRAAQFRAALDGRRVLVVLDNARDAAQVRPLLPGTAGSAVLVTSRARMAELPGARLVDLDVMSEAEALHLFTRIVGDGRVAPERDAAVEVVTACGFLPLAVRIVAARLAARRAWSVAVLAAKLADETRRLDELRAGDLSVRATFELGYGWLEPDQRRAFRLLALADGPDISLTAATAVLNLPPHRTERLLEALVDTSMLDSSAPGRFRYHPLVRLYARACAERDELPPAECEMARSRLLDFYLATACNAYAIEHPGDRLVAHMEPTTHPGLTFSDSGEALNWLHAEADCLLACAGRSTGRELLSRAVDLLWLAQDISESGTHALAYASTARILRSATEAEGVVGRAGRAALIQAEAELGLGAFDAAREGAELALRRTFQDPPVDSRAAVVLAAVALHQSRDDDAERHFTEAFHAFRSDEDRAGEAGVLCNLSRMRLDLGDAAGALGLAEEAVALFESLGPSVRGGDARYAQGLALTHVGRHSDAQAALQRAREVFRSRGAPSRSGSALFRSAVVELLLGEPEQAAAHTAEALERVGVSGGPWRRGSILVVRGHALHALGRADGARACWREALTLFEGIGTKDAQPVRELLGDTVTSSPPDLG</sequence>
<dbReference type="Pfam" id="PF03704">
    <property type="entry name" value="BTAD"/>
    <property type="match status" value="2"/>
</dbReference>
<dbReference type="GO" id="GO:0000160">
    <property type="term" value="P:phosphorelay signal transduction system"/>
    <property type="evidence" value="ECO:0007669"/>
    <property type="project" value="UniProtKB-KW"/>
</dbReference>
<keyword evidence="5" id="KW-0804">Transcription</keyword>
<dbReference type="OrthoDB" id="4336084at2"/>
<dbReference type="CDD" id="cd15831">
    <property type="entry name" value="BTAD"/>
    <property type="match status" value="2"/>
</dbReference>
<feature type="region of interest" description="Disordered" evidence="7">
    <location>
        <begin position="35"/>
        <end position="94"/>
    </location>
</feature>
<keyword evidence="4 6" id="KW-0238">DNA-binding</keyword>
<dbReference type="Proteomes" id="UP000006854">
    <property type="component" value="Chromosome"/>
</dbReference>
<dbReference type="STRING" id="953739.SVEN_7122"/>
<dbReference type="SMART" id="SM00028">
    <property type="entry name" value="TPR"/>
    <property type="match status" value="5"/>
</dbReference>
<organism evidence="9 10">
    <name type="scientific">Streptomyces venezuelae (strain ATCC 10712 / CBS 650.69 / DSM 40230 / JCM 4526 / NBRC 13096 / PD 04745)</name>
    <dbReference type="NCBI Taxonomy" id="953739"/>
    <lineage>
        <taxon>Bacteria</taxon>
        <taxon>Bacillati</taxon>
        <taxon>Actinomycetota</taxon>
        <taxon>Actinomycetes</taxon>
        <taxon>Kitasatosporales</taxon>
        <taxon>Streptomycetaceae</taxon>
        <taxon>Streptomyces</taxon>
    </lineage>
</organism>
<dbReference type="PROSITE" id="PS51755">
    <property type="entry name" value="OMPR_PHOB"/>
    <property type="match status" value="1"/>
</dbReference>
<dbReference type="EMBL" id="FR845719">
    <property type="protein sequence ID" value="CCA60408.1"/>
    <property type="molecule type" value="Genomic_DNA"/>
</dbReference>
<evidence type="ECO:0000256" key="2">
    <source>
        <dbReference type="ARBA" id="ARBA00023012"/>
    </source>
</evidence>
<dbReference type="Pfam" id="PF00931">
    <property type="entry name" value="NB-ARC"/>
    <property type="match status" value="1"/>
</dbReference>
<feature type="compositionally biased region" description="Low complexity" evidence="7">
    <location>
        <begin position="53"/>
        <end position="62"/>
    </location>
</feature>
<accession>F2RLM8</accession>
<dbReference type="InterPro" id="IPR047738">
    <property type="entry name" value="SAV_2336-like_N"/>
</dbReference>
<dbReference type="SMART" id="SM00862">
    <property type="entry name" value="Trans_reg_C"/>
    <property type="match status" value="1"/>
</dbReference>
<dbReference type="InterPro" id="IPR051677">
    <property type="entry name" value="AfsR-DnrI-RedD_regulator"/>
</dbReference>
<keyword evidence="10" id="KW-1185">Reference proteome</keyword>
<dbReference type="GO" id="GO:0043531">
    <property type="term" value="F:ADP binding"/>
    <property type="evidence" value="ECO:0007669"/>
    <property type="project" value="InterPro"/>
</dbReference>
<evidence type="ECO:0000256" key="5">
    <source>
        <dbReference type="ARBA" id="ARBA00023163"/>
    </source>
</evidence>
<dbReference type="Gene3D" id="1.25.40.10">
    <property type="entry name" value="Tetratricopeptide repeat domain"/>
    <property type="match status" value="3"/>
</dbReference>
<dbReference type="KEGG" id="sve:SVEN_7122"/>
<proteinExistence type="inferred from homology"/>
<protein>
    <recommendedName>
        <fullName evidence="8">OmpR/PhoB-type domain-containing protein</fullName>
    </recommendedName>
</protein>
<keyword evidence="3" id="KW-0805">Transcription regulation</keyword>
<feature type="DNA-binding region" description="OmpR/PhoB-type" evidence="6">
    <location>
        <begin position="829"/>
        <end position="925"/>
    </location>
</feature>
<dbReference type="eggNOG" id="COG3903">
    <property type="taxonomic scope" value="Bacteria"/>
</dbReference>
<evidence type="ECO:0000313" key="9">
    <source>
        <dbReference type="EMBL" id="CCA60408.1"/>
    </source>
</evidence>
<comment type="similarity">
    <text evidence="1">Belongs to the AfsR/DnrI/RedD regulatory family.</text>
</comment>
<dbReference type="Gene3D" id="1.10.10.10">
    <property type="entry name" value="Winged helix-like DNA-binding domain superfamily/Winged helix DNA-binding domain"/>
    <property type="match status" value="2"/>
</dbReference>
<dbReference type="InterPro" id="IPR019734">
    <property type="entry name" value="TPR_rpt"/>
</dbReference>
<evidence type="ECO:0000256" key="4">
    <source>
        <dbReference type="ARBA" id="ARBA00023125"/>
    </source>
</evidence>
<evidence type="ECO:0000256" key="7">
    <source>
        <dbReference type="SAM" id="MobiDB-lite"/>
    </source>
</evidence>
<dbReference type="GO" id="GO:0003677">
    <property type="term" value="F:DNA binding"/>
    <property type="evidence" value="ECO:0007669"/>
    <property type="project" value="UniProtKB-UniRule"/>
</dbReference>
<dbReference type="eggNOG" id="COG0457">
    <property type="taxonomic scope" value="Bacteria"/>
</dbReference>
<dbReference type="SMART" id="SM01043">
    <property type="entry name" value="BTAD"/>
    <property type="match status" value="2"/>
</dbReference>
<dbReference type="Gene3D" id="3.40.50.300">
    <property type="entry name" value="P-loop containing nucleotide triphosphate hydrolases"/>
    <property type="match status" value="1"/>
</dbReference>
<feature type="domain" description="OmpR/PhoB-type" evidence="8">
    <location>
        <begin position="829"/>
        <end position="925"/>
    </location>
</feature>
<dbReference type="HOGENOM" id="CLU_238057_0_0_11"/>
<evidence type="ECO:0000259" key="8">
    <source>
        <dbReference type="PROSITE" id="PS51755"/>
    </source>
</evidence>
<gene>
    <name evidence="9" type="ordered locus">SVEN_7122</name>
</gene>
<evidence type="ECO:0000256" key="1">
    <source>
        <dbReference type="ARBA" id="ARBA00005820"/>
    </source>
</evidence>
<dbReference type="InterPro" id="IPR001867">
    <property type="entry name" value="OmpR/PhoB-type_DNA-bd"/>
</dbReference>
<feature type="compositionally biased region" description="Pro residues" evidence="7">
    <location>
        <begin position="76"/>
        <end position="87"/>
    </location>
</feature>
<dbReference type="GO" id="GO:0006355">
    <property type="term" value="P:regulation of DNA-templated transcription"/>
    <property type="evidence" value="ECO:0007669"/>
    <property type="project" value="InterPro"/>
</dbReference>
<dbReference type="SUPFAM" id="SSF46894">
    <property type="entry name" value="C-terminal effector domain of the bipartite response regulators"/>
    <property type="match status" value="1"/>
</dbReference>
<evidence type="ECO:0000256" key="3">
    <source>
        <dbReference type="ARBA" id="ARBA00023015"/>
    </source>
</evidence>
<dbReference type="InterPro" id="IPR027417">
    <property type="entry name" value="P-loop_NTPase"/>
</dbReference>
<dbReference type="InterPro" id="IPR036388">
    <property type="entry name" value="WH-like_DNA-bd_sf"/>
</dbReference>
<dbReference type="SUPFAM" id="SSF52540">
    <property type="entry name" value="P-loop containing nucleoside triphosphate hydrolases"/>
    <property type="match status" value="1"/>
</dbReference>
<dbReference type="InterPro" id="IPR011990">
    <property type="entry name" value="TPR-like_helical_dom_sf"/>
</dbReference>
<keyword evidence="2" id="KW-0902">Two-component regulatory system</keyword>
<dbReference type="SUPFAM" id="SSF48452">
    <property type="entry name" value="TPR-like"/>
    <property type="match status" value="3"/>
</dbReference>
<dbReference type="PATRIC" id="fig|953739.5.peg.2339"/>
<dbReference type="InterPro" id="IPR002182">
    <property type="entry name" value="NB-ARC"/>
</dbReference>
<dbReference type="InterPro" id="IPR016032">
    <property type="entry name" value="Sig_transdc_resp-reg_C-effctor"/>
</dbReference>
<evidence type="ECO:0000313" key="10">
    <source>
        <dbReference type="Proteomes" id="UP000006854"/>
    </source>
</evidence>
<reference evidence="9 10" key="1">
    <citation type="journal article" date="2011" name="BMC Genomics">
        <title>Genome-wide analysis of the role of GlnR in Streptomyces venezuelae provides new insights into global nitrogen regulation in actinomycetes.</title>
        <authorList>
            <person name="Pullan S.T."/>
            <person name="Bibb M.J."/>
            <person name="Merrick M."/>
        </authorList>
    </citation>
    <scope>NUCLEOTIDE SEQUENCE [LARGE SCALE GENOMIC DNA]</scope>
    <source>
        <strain evidence="10">ATCC 10712 / CBS 650.69 / DSM 40230 / JCM 4526 / NBRC 13096 / PD 04745</strain>
    </source>
</reference>